<evidence type="ECO:0000313" key="2">
    <source>
        <dbReference type="Proteomes" id="UP001172645"/>
    </source>
</evidence>
<accession>A0ABT7JQ21</accession>
<protein>
    <recommendedName>
        <fullName evidence="3">Phage protein</fullName>
    </recommendedName>
</protein>
<comment type="caution">
    <text evidence="1">The sequence shown here is derived from an EMBL/GenBank/DDBJ whole genome shotgun (WGS) entry which is preliminary data.</text>
</comment>
<reference evidence="1" key="1">
    <citation type="submission" date="2023-06" db="EMBL/GenBank/DDBJ databases">
        <title>Phylogenetic Diversity of Rhizobium strains.</title>
        <authorList>
            <person name="Moura F.T."/>
            <person name="Helene L.C.F."/>
            <person name="Hungria M."/>
        </authorList>
    </citation>
    <scope>NUCLEOTIDE SEQUENCE</scope>
    <source>
        <strain evidence="1">CCGE526</strain>
    </source>
</reference>
<dbReference type="Proteomes" id="UP001172645">
    <property type="component" value="Unassembled WGS sequence"/>
</dbReference>
<dbReference type="RefSeq" id="WP_285867288.1">
    <property type="nucleotide sequence ID" value="NZ_JARFYM010000003.1"/>
</dbReference>
<evidence type="ECO:0008006" key="3">
    <source>
        <dbReference type="Google" id="ProtNLM"/>
    </source>
</evidence>
<organism evidence="1 2">
    <name type="scientific">Rhizobium mayense</name>
    <dbReference type="NCBI Taxonomy" id="1312184"/>
    <lineage>
        <taxon>Bacteria</taxon>
        <taxon>Pseudomonadati</taxon>
        <taxon>Pseudomonadota</taxon>
        <taxon>Alphaproteobacteria</taxon>
        <taxon>Hyphomicrobiales</taxon>
        <taxon>Rhizobiaceae</taxon>
        <taxon>Rhizobium/Agrobacterium group</taxon>
        <taxon>Rhizobium</taxon>
    </lineage>
</organism>
<proteinExistence type="predicted"/>
<dbReference type="EMBL" id="JARFYM010000003">
    <property type="protein sequence ID" value="MDL2398437.1"/>
    <property type="molecule type" value="Genomic_DNA"/>
</dbReference>
<name>A0ABT7JQ21_9HYPH</name>
<evidence type="ECO:0000313" key="1">
    <source>
        <dbReference type="EMBL" id="MDL2398437.1"/>
    </source>
</evidence>
<keyword evidence="2" id="KW-1185">Reference proteome</keyword>
<sequence>MTTIETNNFKRTIAEAMARGEVATAERIEMERKIVSAIVIHAIANRMTISVYDGEKWTLARSRSCGDIFASLFTADEDRLLLRNADGDKVGWFCLAYGKDDYGVVSDYTASHACEAIWHDVVRPLADNLEMGA</sequence>
<gene>
    <name evidence="1" type="ORF">PY649_05950</name>
</gene>